<dbReference type="Proteomes" id="UP000664169">
    <property type="component" value="Unassembled WGS sequence"/>
</dbReference>
<feature type="compositionally biased region" description="Acidic residues" evidence="1">
    <location>
        <begin position="273"/>
        <end position="294"/>
    </location>
</feature>
<proteinExistence type="predicted"/>
<protein>
    <submittedName>
        <fullName evidence="2">Uncharacterized protein</fullName>
    </submittedName>
</protein>
<evidence type="ECO:0000256" key="1">
    <source>
        <dbReference type="SAM" id="MobiDB-lite"/>
    </source>
</evidence>
<evidence type="ECO:0000313" key="3">
    <source>
        <dbReference type="Proteomes" id="UP000664169"/>
    </source>
</evidence>
<reference evidence="2" key="1">
    <citation type="submission" date="2021-03" db="EMBL/GenBank/DDBJ databases">
        <authorList>
            <person name="Tagirdzhanova G."/>
        </authorList>
    </citation>
    <scope>NUCLEOTIDE SEQUENCE</scope>
</reference>
<name>A0A8H3EKP2_9LECA</name>
<sequence>MLRRRKLPTWAVLPPGNLPPASEVPTLLGSATLDFEDPTGNVVEQEPESLAKVKAACLETQDASFSAILAATKGQDIHVRLGEIFSVDFGSSVEEDKATSAKTVMTFTLKHQLKFFKLLKSTRSVQLTEFLQRATQRRLQGSPFSSRAIFFVVGIKVACDMTVRNTTSKSSQVQFGVQAPLNTALAASTGLLSPVGIDPAVGIDYGQVLSNMVSQMPLGARIFAVRYRLVKLRRDWKLTPKPTWNEEPELDRLLTLSKNEGFYASREMHISDDSGEDTSTDDDDDDDDDDEDEEGNQRMGSASDDIELGDVEYSCCLAKESTVIMMADF</sequence>
<organism evidence="2 3">
    <name type="scientific">Gomphillus americanus</name>
    <dbReference type="NCBI Taxonomy" id="1940652"/>
    <lineage>
        <taxon>Eukaryota</taxon>
        <taxon>Fungi</taxon>
        <taxon>Dikarya</taxon>
        <taxon>Ascomycota</taxon>
        <taxon>Pezizomycotina</taxon>
        <taxon>Lecanoromycetes</taxon>
        <taxon>OSLEUM clade</taxon>
        <taxon>Ostropomycetidae</taxon>
        <taxon>Ostropales</taxon>
        <taxon>Graphidaceae</taxon>
        <taxon>Gomphilloideae</taxon>
        <taxon>Gomphillus</taxon>
    </lineage>
</organism>
<evidence type="ECO:0000313" key="2">
    <source>
        <dbReference type="EMBL" id="CAF9908299.1"/>
    </source>
</evidence>
<gene>
    <name evidence="2" type="ORF">GOMPHAMPRED_006123</name>
</gene>
<dbReference type="EMBL" id="CAJPDQ010000004">
    <property type="protein sequence ID" value="CAF9908299.1"/>
    <property type="molecule type" value="Genomic_DNA"/>
</dbReference>
<accession>A0A8H3EKP2</accession>
<dbReference type="OrthoDB" id="5428623at2759"/>
<dbReference type="AlphaFoldDB" id="A0A8H3EKP2"/>
<keyword evidence="3" id="KW-1185">Reference proteome</keyword>
<feature type="region of interest" description="Disordered" evidence="1">
    <location>
        <begin position="266"/>
        <end position="306"/>
    </location>
</feature>
<comment type="caution">
    <text evidence="2">The sequence shown here is derived from an EMBL/GenBank/DDBJ whole genome shotgun (WGS) entry which is preliminary data.</text>
</comment>